<feature type="compositionally biased region" description="Gly residues" evidence="1">
    <location>
        <begin position="1"/>
        <end position="13"/>
    </location>
</feature>
<keyword evidence="3" id="KW-1185">Reference proteome</keyword>
<accession>A0AAV7KUQ5</accession>
<feature type="region of interest" description="Disordered" evidence="1">
    <location>
        <begin position="1"/>
        <end position="88"/>
    </location>
</feature>
<organism evidence="2 3">
    <name type="scientific">Pleurodeles waltl</name>
    <name type="common">Iberian ribbed newt</name>
    <dbReference type="NCBI Taxonomy" id="8319"/>
    <lineage>
        <taxon>Eukaryota</taxon>
        <taxon>Metazoa</taxon>
        <taxon>Chordata</taxon>
        <taxon>Craniata</taxon>
        <taxon>Vertebrata</taxon>
        <taxon>Euteleostomi</taxon>
        <taxon>Amphibia</taxon>
        <taxon>Batrachia</taxon>
        <taxon>Caudata</taxon>
        <taxon>Salamandroidea</taxon>
        <taxon>Salamandridae</taxon>
        <taxon>Pleurodelinae</taxon>
        <taxon>Pleurodeles</taxon>
    </lineage>
</organism>
<dbReference type="EMBL" id="JANPWB010000016">
    <property type="protein sequence ID" value="KAJ1082947.1"/>
    <property type="molecule type" value="Genomic_DNA"/>
</dbReference>
<comment type="caution">
    <text evidence="2">The sequence shown here is derived from an EMBL/GenBank/DDBJ whole genome shotgun (WGS) entry which is preliminary data.</text>
</comment>
<evidence type="ECO:0000313" key="3">
    <source>
        <dbReference type="Proteomes" id="UP001066276"/>
    </source>
</evidence>
<dbReference type="Proteomes" id="UP001066276">
    <property type="component" value="Chromosome 12"/>
</dbReference>
<reference evidence="2" key="1">
    <citation type="journal article" date="2022" name="bioRxiv">
        <title>Sequencing and chromosome-scale assembly of the giantPleurodeles waltlgenome.</title>
        <authorList>
            <person name="Brown T."/>
            <person name="Elewa A."/>
            <person name="Iarovenko S."/>
            <person name="Subramanian E."/>
            <person name="Araus A.J."/>
            <person name="Petzold A."/>
            <person name="Susuki M."/>
            <person name="Suzuki K.-i.T."/>
            <person name="Hayashi T."/>
            <person name="Toyoda A."/>
            <person name="Oliveira C."/>
            <person name="Osipova E."/>
            <person name="Leigh N.D."/>
            <person name="Simon A."/>
            <person name="Yun M.H."/>
        </authorList>
    </citation>
    <scope>NUCLEOTIDE SEQUENCE</scope>
    <source>
        <strain evidence="2">20211129_DDA</strain>
        <tissue evidence="2">Liver</tissue>
    </source>
</reference>
<name>A0AAV7KUQ5_PLEWA</name>
<dbReference type="AlphaFoldDB" id="A0AAV7KUQ5"/>
<evidence type="ECO:0000313" key="2">
    <source>
        <dbReference type="EMBL" id="KAJ1082947.1"/>
    </source>
</evidence>
<evidence type="ECO:0000256" key="1">
    <source>
        <dbReference type="SAM" id="MobiDB-lite"/>
    </source>
</evidence>
<sequence>MGGGGNKRQGEGFGKAVSAPHGSPTPLTSLRRVALEPNSPGAARRTAPHPESSRDPLFQRVRASRKPPGAACLTPSPPRDAASPSELGETALTLQQRLWRLQPGFLVGSG</sequence>
<proteinExistence type="predicted"/>
<protein>
    <submittedName>
        <fullName evidence="2">Uncharacterized protein</fullName>
    </submittedName>
</protein>
<gene>
    <name evidence="2" type="ORF">NDU88_003108</name>
</gene>